<keyword evidence="3" id="KW-1185">Reference proteome</keyword>
<gene>
    <name evidence="2" type="ORF">NITMOv2_2740</name>
</gene>
<feature type="region of interest" description="Disordered" evidence="1">
    <location>
        <begin position="1"/>
        <end position="30"/>
    </location>
</feature>
<reference evidence="2 3" key="1">
    <citation type="journal article" date="2015" name="Proc. Natl. Acad. Sci. U.S.A.">
        <title>Expanded metabolic versatility of ubiquitous nitrite-oxidizing bacteria from the genus Nitrospira.</title>
        <authorList>
            <person name="Koch H."/>
            <person name="Lucker S."/>
            <person name="Albertsen M."/>
            <person name="Kitzinger K."/>
            <person name="Herbold C."/>
            <person name="Spieck E."/>
            <person name="Nielsen P.H."/>
            <person name="Wagner M."/>
            <person name="Daims H."/>
        </authorList>
    </citation>
    <scope>NUCLEOTIDE SEQUENCE [LARGE SCALE GENOMIC DNA]</scope>
    <source>
        <strain evidence="2 3">NSP M-1</strain>
    </source>
</reference>
<accession>A0A0K2GDW3</accession>
<evidence type="ECO:0000313" key="2">
    <source>
        <dbReference type="EMBL" id="ALA59150.1"/>
    </source>
</evidence>
<organism evidence="2 3">
    <name type="scientific">Nitrospira moscoviensis</name>
    <dbReference type="NCBI Taxonomy" id="42253"/>
    <lineage>
        <taxon>Bacteria</taxon>
        <taxon>Pseudomonadati</taxon>
        <taxon>Nitrospirota</taxon>
        <taxon>Nitrospiria</taxon>
        <taxon>Nitrospirales</taxon>
        <taxon>Nitrospiraceae</taxon>
        <taxon>Nitrospira</taxon>
    </lineage>
</organism>
<name>A0A0K2GDW3_NITMO</name>
<proteinExistence type="predicted"/>
<dbReference type="Proteomes" id="UP000069205">
    <property type="component" value="Chromosome"/>
</dbReference>
<sequence>MTRSTNRHRRVPSDRTAQAAESQEHRPQTSRLGLVSWASYDWGDSAYWTVVQTFVFAPYFTQQVAAEEGEGRAPTRTRMPTE</sequence>
<dbReference type="RefSeq" id="WP_053380222.1">
    <property type="nucleotide sequence ID" value="NZ_CP011801.1"/>
</dbReference>
<evidence type="ECO:0008006" key="4">
    <source>
        <dbReference type="Google" id="ProtNLM"/>
    </source>
</evidence>
<dbReference type="PATRIC" id="fig|42253.5.peg.2710"/>
<evidence type="ECO:0000256" key="1">
    <source>
        <dbReference type="SAM" id="MobiDB-lite"/>
    </source>
</evidence>
<dbReference type="EMBL" id="CP011801">
    <property type="protein sequence ID" value="ALA59150.1"/>
    <property type="molecule type" value="Genomic_DNA"/>
</dbReference>
<dbReference type="OrthoDB" id="9768783at2"/>
<dbReference type="AlphaFoldDB" id="A0A0K2GDW3"/>
<feature type="compositionally biased region" description="Basic residues" evidence="1">
    <location>
        <begin position="1"/>
        <end position="10"/>
    </location>
</feature>
<evidence type="ECO:0000313" key="3">
    <source>
        <dbReference type="Proteomes" id="UP000069205"/>
    </source>
</evidence>
<dbReference type="KEGG" id="nmv:NITMOv2_2740"/>
<dbReference type="STRING" id="42253.NITMOv2_2740"/>
<protein>
    <recommendedName>
        <fullName evidence="4">MFS transporter</fullName>
    </recommendedName>
</protein>